<dbReference type="OrthoDB" id="6402279at2"/>
<organism evidence="1 2">
    <name type="scientific">Tumebacillus avium</name>
    <dbReference type="NCBI Taxonomy" id="1903704"/>
    <lineage>
        <taxon>Bacteria</taxon>
        <taxon>Bacillati</taxon>
        <taxon>Bacillota</taxon>
        <taxon>Bacilli</taxon>
        <taxon>Bacillales</taxon>
        <taxon>Alicyclobacillaceae</taxon>
        <taxon>Tumebacillus</taxon>
    </lineage>
</organism>
<dbReference type="EMBL" id="CP021434">
    <property type="protein sequence ID" value="ARU59967.1"/>
    <property type="molecule type" value="Genomic_DNA"/>
</dbReference>
<keyword evidence="2" id="KW-1185">Reference proteome</keyword>
<reference evidence="2" key="1">
    <citation type="submission" date="2017-05" db="EMBL/GenBank/DDBJ databases">
        <authorList>
            <person name="Sung H."/>
        </authorList>
    </citation>
    <scope>NUCLEOTIDE SEQUENCE [LARGE SCALE GENOMIC DNA]</scope>
    <source>
        <strain evidence="2">AR23208</strain>
    </source>
</reference>
<protein>
    <recommendedName>
        <fullName evidence="3">HNH endonuclease 5 domain-containing protein</fullName>
    </recommendedName>
</protein>
<evidence type="ECO:0000313" key="1">
    <source>
        <dbReference type="EMBL" id="ARU59967.1"/>
    </source>
</evidence>
<dbReference type="Proteomes" id="UP000195437">
    <property type="component" value="Chromosome"/>
</dbReference>
<name>A0A1Y0IHQ0_9BACL</name>
<evidence type="ECO:0008006" key="3">
    <source>
        <dbReference type="Google" id="ProtNLM"/>
    </source>
</evidence>
<dbReference type="KEGG" id="tum:CBW65_01990"/>
<proteinExistence type="predicted"/>
<dbReference type="AlphaFoldDB" id="A0A1Y0IHQ0"/>
<sequence>MTEKALVKQLCICCGESGKATNKEHVFPQWILKKTNTFNNPISGLFSDKKLPGKNCVIPICIECNSELGLNLEAPASQIFERIESGAGFNDHEAEILVRWLWKITGMFYWINHSTDKDQYGFISLKNKVLKPIESPRDRITLAITLTEDEFEEDVDSPMGIDVLPRLSNVLAAGVFSKTAIIVTNTDFAGSIPDNYTKYTLSSVPMMMSPNYKIHPKVGFQTGTEAVGITITTAMSLLHPHEMYAANEWLSFIRLTREDSTFLPNEFKDYTRRVMMKDRN</sequence>
<dbReference type="RefSeq" id="WP_087455356.1">
    <property type="nucleotide sequence ID" value="NZ_CP021434.1"/>
</dbReference>
<evidence type="ECO:0000313" key="2">
    <source>
        <dbReference type="Proteomes" id="UP000195437"/>
    </source>
</evidence>
<accession>A0A1Y0IHQ0</accession>
<gene>
    <name evidence="1" type="ORF">CBW65_01990</name>
</gene>